<accession>A0A2H1WDV1</accession>
<reference evidence="1" key="1">
    <citation type="submission" date="2016-07" db="EMBL/GenBank/DDBJ databases">
        <authorList>
            <person name="Bretaudeau A."/>
        </authorList>
    </citation>
    <scope>NUCLEOTIDE SEQUENCE</scope>
    <source>
        <strain evidence="1">Rice</strain>
        <tissue evidence="1">Whole body</tissue>
    </source>
</reference>
<dbReference type="EMBL" id="ODYU01008003">
    <property type="protein sequence ID" value="SOQ51250.1"/>
    <property type="molecule type" value="Genomic_DNA"/>
</dbReference>
<protein>
    <submittedName>
        <fullName evidence="1">SFRICE_022026</fullName>
    </submittedName>
</protein>
<organism evidence="1">
    <name type="scientific">Spodoptera frugiperda</name>
    <name type="common">Fall armyworm</name>
    <dbReference type="NCBI Taxonomy" id="7108"/>
    <lineage>
        <taxon>Eukaryota</taxon>
        <taxon>Metazoa</taxon>
        <taxon>Ecdysozoa</taxon>
        <taxon>Arthropoda</taxon>
        <taxon>Hexapoda</taxon>
        <taxon>Insecta</taxon>
        <taxon>Pterygota</taxon>
        <taxon>Neoptera</taxon>
        <taxon>Endopterygota</taxon>
        <taxon>Lepidoptera</taxon>
        <taxon>Glossata</taxon>
        <taxon>Ditrysia</taxon>
        <taxon>Noctuoidea</taxon>
        <taxon>Noctuidae</taxon>
        <taxon>Amphipyrinae</taxon>
        <taxon>Spodoptera</taxon>
    </lineage>
</organism>
<gene>
    <name evidence="1" type="ORF">SFRICE_022026</name>
</gene>
<proteinExistence type="predicted"/>
<dbReference type="AlphaFoldDB" id="A0A2H1WDV1"/>
<sequence length="263" mass="28820">MTSPALGDSGGSVRLLLTKNHPVPYLALSRSPGISPTGPHLWWSGSLRHARNATRRTHGSGSGRAASYPCSPSADPQRVMSLCLLFENYKAVLDATTLLTKDKESRRELLRNQLPHANHKSSQFASCGPHRRLNVDTKSCHTPLCTRYNPDRKCRPSATSGCRALQLLLWPFLASCRGACGCRVWPVCGDTNTVRCERLARHVARGCRARQSSKHSRASRARQPRLNAALFEVFKYCGRVCRLVGFRLEAGLGTDCTVGAVVG</sequence>
<name>A0A2H1WDV1_SPOFR</name>
<evidence type="ECO:0000313" key="1">
    <source>
        <dbReference type="EMBL" id="SOQ51250.1"/>
    </source>
</evidence>